<dbReference type="OrthoDB" id="1776928at2759"/>
<comment type="caution">
    <text evidence="1">The sequence shown here is derived from an EMBL/GenBank/DDBJ whole genome shotgun (WGS) entry which is preliminary data.</text>
</comment>
<accession>A0A2P5A660</accession>
<organism evidence="1 2">
    <name type="scientific">Parasponia andersonii</name>
    <name type="common">Sponia andersonii</name>
    <dbReference type="NCBI Taxonomy" id="3476"/>
    <lineage>
        <taxon>Eukaryota</taxon>
        <taxon>Viridiplantae</taxon>
        <taxon>Streptophyta</taxon>
        <taxon>Embryophyta</taxon>
        <taxon>Tracheophyta</taxon>
        <taxon>Spermatophyta</taxon>
        <taxon>Magnoliopsida</taxon>
        <taxon>eudicotyledons</taxon>
        <taxon>Gunneridae</taxon>
        <taxon>Pentapetalae</taxon>
        <taxon>rosids</taxon>
        <taxon>fabids</taxon>
        <taxon>Rosales</taxon>
        <taxon>Cannabaceae</taxon>
        <taxon>Parasponia</taxon>
    </lineage>
</organism>
<sequence length="95" mass="10858">MKEFRIAHKLFLHSVVNGRRSIKELKRNRISDYEVSFDLGGAKWLMVAAESALRDEGKAGVRTSTVKQDHTLAVVIYRGSIEKIWGDIKEEQKIT</sequence>
<keyword evidence="2" id="KW-1185">Reference proteome</keyword>
<gene>
    <name evidence="1" type="ORF">PanWU01x14_364810</name>
</gene>
<protein>
    <submittedName>
        <fullName evidence="1">Uncharacterized protein</fullName>
    </submittedName>
</protein>
<proteinExistence type="predicted"/>
<reference evidence="2" key="1">
    <citation type="submission" date="2016-06" db="EMBL/GenBank/DDBJ databases">
        <title>Parallel loss of symbiosis genes in relatives of nitrogen-fixing non-legume Parasponia.</title>
        <authorList>
            <person name="Van Velzen R."/>
            <person name="Holmer R."/>
            <person name="Bu F."/>
            <person name="Rutten L."/>
            <person name="Van Zeijl A."/>
            <person name="Liu W."/>
            <person name="Santuari L."/>
            <person name="Cao Q."/>
            <person name="Sharma T."/>
            <person name="Shen D."/>
            <person name="Roswanjaya Y."/>
            <person name="Wardhani T."/>
            <person name="Kalhor M.S."/>
            <person name="Jansen J."/>
            <person name="Van den Hoogen J."/>
            <person name="Gungor B."/>
            <person name="Hartog M."/>
            <person name="Hontelez J."/>
            <person name="Verver J."/>
            <person name="Yang W.-C."/>
            <person name="Schijlen E."/>
            <person name="Repin R."/>
            <person name="Schilthuizen M."/>
            <person name="Schranz E."/>
            <person name="Heidstra R."/>
            <person name="Miyata K."/>
            <person name="Fedorova E."/>
            <person name="Kohlen W."/>
            <person name="Bisseling T."/>
            <person name="Smit S."/>
            <person name="Geurts R."/>
        </authorList>
    </citation>
    <scope>NUCLEOTIDE SEQUENCE [LARGE SCALE GENOMIC DNA]</scope>
    <source>
        <strain evidence="2">cv. WU1-14</strain>
    </source>
</reference>
<name>A0A2P5A660_PARAD</name>
<dbReference type="EMBL" id="JXTB01000877">
    <property type="protein sequence ID" value="PON32033.1"/>
    <property type="molecule type" value="Genomic_DNA"/>
</dbReference>
<dbReference type="Proteomes" id="UP000237105">
    <property type="component" value="Unassembled WGS sequence"/>
</dbReference>
<dbReference type="AlphaFoldDB" id="A0A2P5A660"/>
<evidence type="ECO:0000313" key="1">
    <source>
        <dbReference type="EMBL" id="PON32033.1"/>
    </source>
</evidence>
<evidence type="ECO:0000313" key="2">
    <source>
        <dbReference type="Proteomes" id="UP000237105"/>
    </source>
</evidence>